<dbReference type="Gene3D" id="3.30.450.40">
    <property type="match status" value="1"/>
</dbReference>
<dbReference type="RefSeq" id="WP_161316828.1">
    <property type="nucleotide sequence ID" value="NZ_WTUW01000009.1"/>
</dbReference>
<dbReference type="InterPro" id="IPR050707">
    <property type="entry name" value="HTH_MetabolicPath_Reg"/>
</dbReference>
<dbReference type="EMBL" id="WTUW01000009">
    <property type="protein sequence ID" value="MZR32256.1"/>
    <property type="molecule type" value="Genomic_DNA"/>
</dbReference>
<accession>A0A6L8WAN8</accession>
<comment type="caution">
    <text evidence="6">The sequence shown here is derived from an EMBL/GenBank/DDBJ whole genome shotgun (WGS) entry which is preliminary data.</text>
</comment>
<dbReference type="GO" id="GO:0003700">
    <property type="term" value="F:DNA-binding transcription factor activity"/>
    <property type="evidence" value="ECO:0007669"/>
    <property type="project" value="TreeGrafter"/>
</dbReference>
<evidence type="ECO:0000313" key="6">
    <source>
        <dbReference type="EMBL" id="MZR32256.1"/>
    </source>
</evidence>
<dbReference type="InterPro" id="IPR014757">
    <property type="entry name" value="Tscrpt_reg_IclR_C"/>
</dbReference>
<sequence>MRSEHTNLIDRVERRHISVDEMIDGDSSLSTTLIRGLDILACFLDGSETLTNAQIAARIGVNKATVSRLCKTLIALRYLRRDPQGGFKLAPGLLALSYPMLSHMKWRRQAVSLMQDYADISKGNVSLAVFNGADAVYIQTVGDITNFPHVPEMGMTVPVADSATGRSLLSLLSKEERAEKYIEVESAYPGALERCQERIDAAIETCREHGFCTSYGEWRETIYAMSAPVGRTSDGLVVTLSCGIPTYRARKDEIESDLAPRLAAVAENLRQFNIFGT</sequence>
<evidence type="ECO:0000256" key="2">
    <source>
        <dbReference type="ARBA" id="ARBA00023125"/>
    </source>
</evidence>
<dbReference type="SUPFAM" id="SSF46785">
    <property type="entry name" value="Winged helix' DNA-binding domain"/>
    <property type="match status" value="1"/>
</dbReference>
<evidence type="ECO:0000259" key="4">
    <source>
        <dbReference type="PROSITE" id="PS51077"/>
    </source>
</evidence>
<dbReference type="Proteomes" id="UP000476030">
    <property type="component" value="Unassembled WGS sequence"/>
</dbReference>
<keyword evidence="2" id="KW-0238">DNA-binding</keyword>
<dbReference type="InterPro" id="IPR005471">
    <property type="entry name" value="Tscrpt_reg_IclR_N"/>
</dbReference>
<dbReference type="InterPro" id="IPR029016">
    <property type="entry name" value="GAF-like_dom_sf"/>
</dbReference>
<protein>
    <submittedName>
        <fullName evidence="6">Helix-turn-helix domain-containing protein</fullName>
    </submittedName>
</protein>
<dbReference type="Pfam" id="PF09339">
    <property type="entry name" value="HTH_IclR"/>
    <property type="match status" value="1"/>
</dbReference>
<organism evidence="6 7">
    <name type="scientific">Sneathiella litorea</name>
    <dbReference type="NCBI Taxonomy" id="2606216"/>
    <lineage>
        <taxon>Bacteria</taxon>
        <taxon>Pseudomonadati</taxon>
        <taxon>Pseudomonadota</taxon>
        <taxon>Alphaproteobacteria</taxon>
        <taxon>Sneathiellales</taxon>
        <taxon>Sneathiellaceae</taxon>
        <taxon>Sneathiella</taxon>
    </lineage>
</organism>
<dbReference type="PROSITE" id="PS51077">
    <property type="entry name" value="HTH_ICLR"/>
    <property type="match status" value="1"/>
</dbReference>
<dbReference type="GO" id="GO:0003677">
    <property type="term" value="F:DNA binding"/>
    <property type="evidence" value="ECO:0007669"/>
    <property type="project" value="UniProtKB-KW"/>
</dbReference>
<evidence type="ECO:0000256" key="3">
    <source>
        <dbReference type="ARBA" id="ARBA00023163"/>
    </source>
</evidence>
<dbReference type="AlphaFoldDB" id="A0A6L8WAN8"/>
<dbReference type="InterPro" id="IPR036390">
    <property type="entry name" value="WH_DNA-bd_sf"/>
</dbReference>
<dbReference type="GO" id="GO:0045892">
    <property type="term" value="P:negative regulation of DNA-templated transcription"/>
    <property type="evidence" value="ECO:0007669"/>
    <property type="project" value="TreeGrafter"/>
</dbReference>
<dbReference type="SMART" id="SM00346">
    <property type="entry name" value="HTH_ICLR"/>
    <property type="match status" value="1"/>
</dbReference>
<feature type="domain" description="HTH iclR-type" evidence="4">
    <location>
        <begin position="30"/>
        <end position="91"/>
    </location>
</feature>
<dbReference type="PANTHER" id="PTHR30136:SF33">
    <property type="entry name" value="TRANSCRIPTIONAL REGULATORY PROTEIN"/>
    <property type="match status" value="1"/>
</dbReference>
<dbReference type="InterPro" id="IPR036388">
    <property type="entry name" value="WH-like_DNA-bd_sf"/>
</dbReference>
<feature type="domain" description="IclR-ED" evidence="5">
    <location>
        <begin position="92"/>
        <end position="275"/>
    </location>
</feature>
<dbReference type="PROSITE" id="PS51078">
    <property type="entry name" value="ICLR_ED"/>
    <property type="match status" value="1"/>
</dbReference>
<evidence type="ECO:0000256" key="1">
    <source>
        <dbReference type="ARBA" id="ARBA00023015"/>
    </source>
</evidence>
<gene>
    <name evidence="6" type="ORF">GQE98_16580</name>
</gene>
<dbReference type="SUPFAM" id="SSF55781">
    <property type="entry name" value="GAF domain-like"/>
    <property type="match status" value="1"/>
</dbReference>
<dbReference type="PANTHER" id="PTHR30136">
    <property type="entry name" value="HELIX-TURN-HELIX TRANSCRIPTIONAL REGULATOR, ICLR FAMILY"/>
    <property type="match status" value="1"/>
</dbReference>
<dbReference type="Gene3D" id="1.10.10.10">
    <property type="entry name" value="Winged helix-like DNA-binding domain superfamily/Winged helix DNA-binding domain"/>
    <property type="match status" value="1"/>
</dbReference>
<dbReference type="Pfam" id="PF01614">
    <property type="entry name" value="IclR_C"/>
    <property type="match status" value="1"/>
</dbReference>
<keyword evidence="7" id="KW-1185">Reference proteome</keyword>
<keyword evidence="3" id="KW-0804">Transcription</keyword>
<proteinExistence type="predicted"/>
<evidence type="ECO:0000259" key="5">
    <source>
        <dbReference type="PROSITE" id="PS51078"/>
    </source>
</evidence>
<name>A0A6L8WAN8_9PROT</name>
<reference evidence="6 7" key="1">
    <citation type="submission" date="2019-12" db="EMBL/GenBank/DDBJ databases">
        <title>Snethiella sp. nov. sp. isolated from sea sand.</title>
        <authorList>
            <person name="Kim J."/>
            <person name="Jeong S.E."/>
            <person name="Jung H.S."/>
            <person name="Jeon C.O."/>
        </authorList>
    </citation>
    <scope>NUCLEOTIDE SEQUENCE [LARGE SCALE GENOMIC DNA]</scope>
    <source>
        <strain evidence="6 7">DP05</strain>
    </source>
</reference>
<evidence type="ECO:0000313" key="7">
    <source>
        <dbReference type="Proteomes" id="UP000476030"/>
    </source>
</evidence>
<keyword evidence="1" id="KW-0805">Transcription regulation</keyword>